<keyword evidence="2" id="KW-1185">Reference proteome</keyword>
<dbReference type="Proteomes" id="UP000189677">
    <property type="component" value="Chromosome"/>
</dbReference>
<gene>
    <name evidence="1" type="ORF">BBN63_01230</name>
</gene>
<dbReference type="AlphaFoldDB" id="A0A1U9QLM6"/>
<evidence type="ECO:0000313" key="1">
    <source>
        <dbReference type="EMBL" id="AQU65090.1"/>
    </source>
</evidence>
<proteinExistence type="predicted"/>
<name>A0A1U9QLM6_STRNV</name>
<sequence length="63" mass="6225">MSRIIESVAAITPEHLTDGSHGDVVAMAPVQATPGLVAFGIGFAGGAGVSWVGVQAYEAGAND</sequence>
<accession>A0A1U9QLM6</accession>
<dbReference type="KEGG" id="snw:BBN63_01230"/>
<evidence type="ECO:0000313" key="2">
    <source>
        <dbReference type="Proteomes" id="UP000189677"/>
    </source>
</evidence>
<reference evidence="1 2" key="1">
    <citation type="submission" date="2016-11" db="EMBL/GenBank/DDBJ databases">
        <title>Complete genome sequence of Streptomyces niveus SCSIO 3406.</title>
        <authorList>
            <person name="Zhu Q."/>
            <person name="Cheng W."/>
            <person name="Song Y."/>
            <person name="Li Q."/>
            <person name="Ju J."/>
        </authorList>
    </citation>
    <scope>NUCLEOTIDE SEQUENCE [LARGE SCALE GENOMIC DNA]</scope>
    <source>
        <strain evidence="1 2">SCSIO 3406</strain>
    </source>
</reference>
<dbReference type="RefSeq" id="WP_078073572.1">
    <property type="nucleotide sequence ID" value="NZ_CP018047.1"/>
</dbReference>
<protein>
    <submittedName>
        <fullName evidence="1">Uncharacterized protein</fullName>
    </submittedName>
</protein>
<dbReference type="EMBL" id="CP018047">
    <property type="protein sequence ID" value="AQU65090.1"/>
    <property type="molecule type" value="Genomic_DNA"/>
</dbReference>
<organism evidence="1 2">
    <name type="scientific">Streptomyces niveus</name>
    <name type="common">Streptomyces spheroides</name>
    <dbReference type="NCBI Taxonomy" id="193462"/>
    <lineage>
        <taxon>Bacteria</taxon>
        <taxon>Bacillati</taxon>
        <taxon>Actinomycetota</taxon>
        <taxon>Actinomycetes</taxon>
        <taxon>Kitasatosporales</taxon>
        <taxon>Streptomycetaceae</taxon>
        <taxon>Streptomyces</taxon>
    </lineage>
</organism>
<dbReference type="OrthoDB" id="4265498at2"/>